<evidence type="ECO:0000313" key="3">
    <source>
        <dbReference type="Proteomes" id="UP000001357"/>
    </source>
</evidence>
<keyword evidence="1" id="KW-0175">Coiled coil</keyword>
<evidence type="ECO:0000313" key="2">
    <source>
        <dbReference type="EMBL" id="EDQ89446.1"/>
    </source>
</evidence>
<dbReference type="KEGG" id="mbr:MONBRDRAFT_25092"/>
<dbReference type="EMBL" id="CH991550">
    <property type="protein sequence ID" value="EDQ89446.1"/>
    <property type="molecule type" value="Genomic_DNA"/>
</dbReference>
<sequence>MAENQEAPTKSVSRLKQEVIDWQRQSLYHKQHAAALQQEIEILRKMLVKHKVDPHKLPQPASPAKALHVFDEAAYLNERSTLLEKISELTEEVQVERLRAAGLDLRLKETLAENNQLCHREGSVARRYEEQLAEARDEIKRLDSMMRTHASTRELRIRQDLVAQAESKLHAHYAQEIAQIKQQARDAATAFQDTLEEELRKVHKHRQAELRLLMEQHSRTLERLEREHQDGGFSFAAPIRVTCFACKLTSSVLFPFSSLSKEMERITEVWRRKLGVVERSNKVLANPEQLTAAVTMQTKLLELAARRSAAATPHS</sequence>
<dbReference type="InParanoid" id="A9UYE0"/>
<protein>
    <submittedName>
        <fullName evidence="2">Uncharacterized protein</fullName>
    </submittedName>
</protein>
<proteinExistence type="predicted"/>
<evidence type="ECO:0000256" key="1">
    <source>
        <dbReference type="SAM" id="Coils"/>
    </source>
</evidence>
<gene>
    <name evidence="2" type="ORF">MONBRDRAFT_25092</name>
</gene>
<name>A9UYE0_MONBE</name>
<reference evidence="2 3" key="1">
    <citation type="journal article" date="2008" name="Nature">
        <title>The genome of the choanoflagellate Monosiga brevicollis and the origin of metazoans.</title>
        <authorList>
            <consortium name="JGI Sequencing"/>
            <person name="King N."/>
            <person name="Westbrook M.J."/>
            <person name="Young S.L."/>
            <person name="Kuo A."/>
            <person name="Abedin M."/>
            <person name="Chapman J."/>
            <person name="Fairclough S."/>
            <person name="Hellsten U."/>
            <person name="Isogai Y."/>
            <person name="Letunic I."/>
            <person name="Marr M."/>
            <person name="Pincus D."/>
            <person name="Putnam N."/>
            <person name="Rokas A."/>
            <person name="Wright K.J."/>
            <person name="Zuzow R."/>
            <person name="Dirks W."/>
            <person name="Good M."/>
            <person name="Goodstein D."/>
            <person name="Lemons D."/>
            <person name="Li W."/>
            <person name="Lyons J.B."/>
            <person name="Morris A."/>
            <person name="Nichols S."/>
            <person name="Richter D.J."/>
            <person name="Salamov A."/>
            <person name="Bork P."/>
            <person name="Lim W.A."/>
            <person name="Manning G."/>
            <person name="Miller W.T."/>
            <person name="McGinnis W."/>
            <person name="Shapiro H."/>
            <person name="Tjian R."/>
            <person name="Grigoriev I.V."/>
            <person name="Rokhsar D."/>
        </authorList>
    </citation>
    <scope>NUCLEOTIDE SEQUENCE [LARGE SCALE GENOMIC DNA]</scope>
    <source>
        <strain evidence="3">MX1 / ATCC 50154</strain>
    </source>
</reference>
<dbReference type="GeneID" id="5890903"/>
<keyword evidence="3" id="KW-1185">Reference proteome</keyword>
<dbReference type="RefSeq" id="XP_001745475.1">
    <property type="nucleotide sequence ID" value="XM_001745423.1"/>
</dbReference>
<dbReference type="Proteomes" id="UP000001357">
    <property type="component" value="Unassembled WGS sequence"/>
</dbReference>
<accession>A9UYE0</accession>
<dbReference type="AlphaFoldDB" id="A9UYE0"/>
<organism evidence="2 3">
    <name type="scientific">Monosiga brevicollis</name>
    <name type="common">Choanoflagellate</name>
    <dbReference type="NCBI Taxonomy" id="81824"/>
    <lineage>
        <taxon>Eukaryota</taxon>
        <taxon>Choanoflagellata</taxon>
        <taxon>Craspedida</taxon>
        <taxon>Salpingoecidae</taxon>
        <taxon>Monosiga</taxon>
    </lineage>
</organism>
<feature type="coiled-coil region" evidence="1">
    <location>
        <begin position="33"/>
        <end position="92"/>
    </location>
</feature>